<dbReference type="AlphaFoldDB" id="C5CF60"/>
<sequence>MEVAEHIIQILKYASLAPNSHNSQPWKIKILSDLEFIVQSDPTRWLPRVDPENRELLLSIGAFWENLEQAALAFGFESHAEVLANSPKDIEILKIKLVKCASRGDDRLELIKKRATDRRPYEKKELQGLHLKELEKLLPDRLVYFPRKSKEGEWIASNLVEANKRQTFDDEKQKELAEWLRFSRSEVSEKSDGLTPEMLGMTGLVKFFWYAFMSRKNAFSRSFRNKGIENVRNQVDNCSGFIVITSEDLSVHSTLEAGRNFEKLALKCTELGVSIHPMSQLMEESPWKEELESSLGLSKPVQLVLRAGYSRKRSERSVRRPVEEIII</sequence>
<dbReference type="SUPFAM" id="SSF55469">
    <property type="entry name" value="FMN-dependent nitroreductase-like"/>
    <property type="match status" value="2"/>
</dbReference>
<dbReference type="Proteomes" id="UP000002382">
    <property type="component" value="Chromosome"/>
</dbReference>
<dbReference type="GO" id="GO:0016491">
    <property type="term" value="F:oxidoreductase activity"/>
    <property type="evidence" value="ECO:0007669"/>
    <property type="project" value="InterPro"/>
</dbReference>
<dbReference type="Gene3D" id="3.40.109.30">
    <property type="entry name" value="putative nitroreductase (tm1586), domain 2"/>
    <property type="match status" value="1"/>
</dbReference>
<dbReference type="STRING" id="521045.Kole_0619"/>
<dbReference type="RefSeq" id="WP_012745119.1">
    <property type="nucleotide sequence ID" value="NC_012785.1"/>
</dbReference>
<accession>C5CF60</accession>
<keyword evidence="2" id="KW-1185">Reference proteome</keyword>
<evidence type="ECO:0000313" key="1">
    <source>
        <dbReference type="EMBL" id="ACR79337.1"/>
    </source>
</evidence>
<evidence type="ECO:0000313" key="2">
    <source>
        <dbReference type="Proteomes" id="UP000002382"/>
    </source>
</evidence>
<name>C5CF60_KOSOT</name>
<organism evidence="1 2">
    <name type="scientific">Kosmotoga olearia (strain ATCC BAA-1733 / DSM 21960 / TBF 19.5.1)</name>
    <dbReference type="NCBI Taxonomy" id="521045"/>
    <lineage>
        <taxon>Bacteria</taxon>
        <taxon>Thermotogati</taxon>
        <taxon>Thermotogota</taxon>
        <taxon>Thermotogae</taxon>
        <taxon>Kosmotogales</taxon>
        <taxon>Kosmotogaceae</taxon>
        <taxon>Kosmotoga</taxon>
    </lineage>
</organism>
<dbReference type="HOGENOM" id="CLU_051479_3_1_0"/>
<protein>
    <submittedName>
        <fullName evidence="1">Nitroreductase</fullName>
    </submittedName>
</protein>
<dbReference type="Gene3D" id="3.40.109.10">
    <property type="entry name" value="NADH Oxidase"/>
    <property type="match status" value="1"/>
</dbReference>
<reference evidence="1 2" key="1">
    <citation type="submission" date="2009-06" db="EMBL/GenBank/DDBJ databases">
        <title>Complete sequence of Thermotogales bacterium TBF 19.5.1.</title>
        <authorList>
            <consortium name="US DOE Joint Genome Institute"/>
            <person name="Lucas S."/>
            <person name="Copeland A."/>
            <person name="Lapidus A."/>
            <person name="Glavina del Rio T."/>
            <person name="Tice H."/>
            <person name="Bruce D."/>
            <person name="Goodwin L."/>
            <person name="Pitluck S."/>
            <person name="Chertkov O."/>
            <person name="Brettin T."/>
            <person name="Detter J.C."/>
            <person name="Han C."/>
            <person name="Schmutz J."/>
            <person name="Larimer F."/>
            <person name="Land M."/>
            <person name="Hauser L."/>
            <person name="Kyrpides N."/>
            <person name="Ovchinnikova G."/>
            <person name="Noll K."/>
        </authorList>
    </citation>
    <scope>NUCLEOTIDE SEQUENCE [LARGE SCALE GENOMIC DNA]</scope>
    <source>
        <strain evidence="2">ATCC BAA-1733 / DSM 21960 / TBF 19.5.1</strain>
    </source>
</reference>
<dbReference type="OrthoDB" id="5149792at2"/>
<dbReference type="NCBIfam" id="NF047509">
    <property type="entry name" value="Rv3131_FMN_oxido"/>
    <property type="match status" value="1"/>
</dbReference>
<dbReference type="InterPro" id="IPR000415">
    <property type="entry name" value="Nitroreductase-like"/>
</dbReference>
<dbReference type="eggNOG" id="COG0778">
    <property type="taxonomic scope" value="Bacteria"/>
</dbReference>
<dbReference type="EMBL" id="CP001634">
    <property type="protein sequence ID" value="ACR79337.1"/>
    <property type="molecule type" value="Genomic_DNA"/>
</dbReference>
<dbReference type="KEGG" id="kol:Kole_0619"/>
<proteinExistence type="predicted"/>
<gene>
    <name evidence="1" type="ordered locus">Kole_0619</name>
</gene>
<reference evidence="1 2" key="2">
    <citation type="journal article" date="2011" name="J. Bacteriol.">
        <title>Genome Sequence of Kosmotoga olearia Strain TBF 19.5.1, a Thermophilic Bacterium with a Wide Growth Temperature Range, Isolated from the Troll B Oil Platform in the North Sea.</title>
        <authorList>
            <person name="Swithers K.S."/>
            <person name="Dipippo J.L."/>
            <person name="Bruce D.C."/>
            <person name="Detter C."/>
            <person name="Tapia R."/>
            <person name="Han S."/>
            <person name="Goodwin L.A."/>
            <person name="Han J."/>
            <person name="Woyke T."/>
            <person name="Pitluck S."/>
            <person name="Pennacchio L."/>
            <person name="Nolan M."/>
            <person name="Mikhailova N."/>
            <person name="Land M.L."/>
            <person name="Nesbo C.L."/>
            <person name="Gogarten J.P."/>
            <person name="Noll K.M."/>
        </authorList>
    </citation>
    <scope>NUCLEOTIDE SEQUENCE [LARGE SCALE GENOMIC DNA]</scope>
    <source>
        <strain evidence="2">ATCC BAA-1733 / DSM 21960 / TBF 19.5.1</strain>
    </source>
</reference>